<proteinExistence type="predicted"/>
<dbReference type="AlphaFoldDB" id="A0AAV4S0K2"/>
<name>A0AAV4S0K2_9ARAC</name>
<sequence length="84" mass="9576">MLIITQIKPTSFVLQDQCVTLKNKARDAKGVRREERRKKEIRTFPIPDLVPYGRWSPFYENGNLDSDAPLAALESFIKVGGGKR</sequence>
<comment type="caution">
    <text evidence="1">The sequence shown here is derived from an EMBL/GenBank/DDBJ whole genome shotgun (WGS) entry which is preliminary data.</text>
</comment>
<reference evidence="1 2" key="1">
    <citation type="submission" date="2021-06" db="EMBL/GenBank/DDBJ databases">
        <title>Caerostris darwini draft genome.</title>
        <authorList>
            <person name="Kono N."/>
            <person name="Arakawa K."/>
        </authorList>
    </citation>
    <scope>NUCLEOTIDE SEQUENCE [LARGE SCALE GENOMIC DNA]</scope>
</reference>
<accession>A0AAV4S0K2</accession>
<keyword evidence="2" id="KW-1185">Reference proteome</keyword>
<evidence type="ECO:0000313" key="1">
    <source>
        <dbReference type="EMBL" id="GIY26484.1"/>
    </source>
</evidence>
<evidence type="ECO:0000313" key="2">
    <source>
        <dbReference type="Proteomes" id="UP001054837"/>
    </source>
</evidence>
<dbReference type="EMBL" id="BPLQ01006946">
    <property type="protein sequence ID" value="GIY26484.1"/>
    <property type="molecule type" value="Genomic_DNA"/>
</dbReference>
<dbReference type="Proteomes" id="UP001054837">
    <property type="component" value="Unassembled WGS sequence"/>
</dbReference>
<gene>
    <name evidence="1" type="ORF">CDAR_223741</name>
</gene>
<protein>
    <submittedName>
        <fullName evidence="1">Uncharacterized protein</fullName>
    </submittedName>
</protein>
<organism evidence="1 2">
    <name type="scientific">Caerostris darwini</name>
    <dbReference type="NCBI Taxonomy" id="1538125"/>
    <lineage>
        <taxon>Eukaryota</taxon>
        <taxon>Metazoa</taxon>
        <taxon>Ecdysozoa</taxon>
        <taxon>Arthropoda</taxon>
        <taxon>Chelicerata</taxon>
        <taxon>Arachnida</taxon>
        <taxon>Araneae</taxon>
        <taxon>Araneomorphae</taxon>
        <taxon>Entelegynae</taxon>
        <taxon>Araneoidea</taxon>
        <taxon>Araneidae</taxon>
        <taxon>Caerostris</taxon>
    </lineage>
</organism>